<dbReference type="CDD" id="cd06261">
    <property type="entry name" value="TM_PBP2"/>
    <property type="match status" value="1"/>
</dbReference>
<feature type="domain" description="ABC transmembrane type-1" evidence="8">
    <location>
        <begin position="71"/>
        <end position="251"/>
    </location>
</feature>
<proteinExistence type="inferred from homology"/>
<dbReference type="EMBL" id="CP002547">
    <property type="protein sequence ID" value="ADY56437.1"/>
    <property type="molecule type" value="Genomic_DNA"/>
</dbReference>
<dbReference type="PANTHER" id="PTHR30151">
    <property type="entry name" value="ALKANE SULFONATE ABC TRANSPORTER-RELATED, MEMBRANE SUBUNIT"/>
    <property type="match status" value="1"/>
</dbReference>
<evidence type="ECO:0000256" key="1">
    <source>
        <dbReference type="ARBA" id="ARBA00004651"/>
    </source>
</evidence>
<dbReference type="Proteomes" id="UP000007488">
    <property type="component" value="Chromosome"/>
</dbReference>
<dbReference type="InterPro" id="IPR035906">
    <property type="entry name" value="MetI-like_sf"/>
</dbReference>
<dbReference type="SUPFAM" id="SSF161098">
    <property type="entry name" value="MetI-like"/>
    <property type="match status" value="1"/>
</dbReference>
<evidence type="ECO:0000256" key="4">
    <source>
        <dbReference type="ARBA" id="ARBA00022692"/>
    </source>
</evidence>
<keyword evidence="3" id="KW-1003">Cell membrane</keyword>
<dbReference type="OrthoDB" id="9796361at2"/>
<dbReference type="InterPro" id="IPR000515">
    <property type="entry name" value="MetI-like"/>
</dbReference>
<keyword evidence="6 7" id="KW-0472">Membrane</keyword>
<keyword evidence="2 7" id="KW-0813">Transport</keyword>
<dbReference type="STRING" id="645991.Sgly_2148"/>
<dbReference type="PANTHER" id="PTHR30151:SF0">
    <property type="entry name" value="ABC TRANSPORTER PERMEASE PROTEIN MJ0413-RELATED"/>
    <property type="match status" value="1"/>
</dbReference>
<dbReference type="FunFam" id="1.10.3720.10:FF:000003">
    <property type="entry name" value="Aliphatic sulfonate ABC transporter permease"/>
    <property type="match status" value="1"/>
</dbReference>
<dbReference type="KEGG" id="sgy:Sgly_2148"/>
<dbReference type="GO" id="GO:0005886">
    <property type="term" value="C:plasma membrane"/>
    <property type="evidence" value="ECO:0007669"/>
    <property type="project" value="UniProtKB-SubCell"/>
</dbReference>
<feature type="transmembrane region" description="Helical" evidence="7">
    <location>
        <begin position="109"/>
        <end position="131"/>
    </location>
</feature>
<reference evidence="10" key="2">
    <citation type="submission" date="2011-02" db="EMBL/GenBank/DDBJ databases">
        <title>The complete genome of Syntrophobotulus glycolicus DSM 8271.</title>
        <authorList>
            <person name="Lucas S."/>
            <person name="Copeland A."/>
            <person name="Lapidus A."/>
            <person name="Bruce D."/>
            <person name="Goodwin L."/>
            <person name="Pitluck S."/>
            <person name="Kyrpides N."/>
            <person name="Mavromatis K."/>
            <person name="Pagani I."/>
            <person name="Ivanova N."/>
            <person name="Mikhailova N."/>
            <person name="Chertkov O."/>
            <person name="Held B."/>
            <person name="Detter J.C."/>
            <person name="Tapia R."/>
            <person name="Han C."/>
            <person name="Land M."/>
            <person name="Hauser L."/>
            <person name="Markowitz V."/>
            <person name="Cheng J.-F."/>
            <person name="Hugenholtz P."/>
            <person name="Woyke T."/>
            <person name="Wu D."/>
            <person name="Spring S."/>
            <person name="Schroeder M."/>
            <person name="Brambilla E."/>
            <person name="Klenk H.-P."/>
            <person name="Eisen J.A."/>
        </authorList>
    </citation>
    <scope>NUCLEOTIDE SEQUENCE [LARGE SCALE GENOMIC DNA]</scope>
    <source>
        <strain evidence="10">DSM 8271 / FlGlyR</strain>
    </source>
</reference>
<keyword evidence="4 7" id="KW-0812">Transmembrane</keyword>
<feature type="transmembrane region" description="Helical" evidence="7">
    <location>
        <begin position="19"/>
        <end position="37"/>
    </location>
</feature>
<feature type="transmembrane region" description="Helical" evidence="7">
    <location>
        <begin position="233"/>
        <end position="252"/>
    </location>
</feature>
<dbReference type="GO" id="GO:0042918">
    <property type="term" value="P:alkanesulfonate transmembrane transport"/>
    <property type="evidence" value="ECO:0007669"/>
    <property type="project" value="UniProtKB-ARBA"/>
</dbReference>
<organism evidence="9 10">
    <name type="scientific">Syntrophobotulus glycolicus (strain DSM 8271 / FlGlyR)</name>
    <dbReference type="NCBI Taxonomy" id="645991"/>
    <lineage>
        <taxon>Bacteria</taxon>
        <taxon>Bacillati</taxon>
        <taxon>Bacillota</taxon>
        <taxon>Clostridia</taxon>
        <taxon>Eubacteriales</taxon>
        <taxon>Desulfitobacteriaceae</taxon>
        <taxon>Syntrophobotulus</taxon>
    </lineage>
</organism>
<evidence type="ECO:0000256" key="7">
    <source>
        <dbReference type="RuleBase" id="RU363032"/>
    </source>
</evidence>
<name>F0T2N8_SYNGF</name>
<dbReference type="HOGENOM" id="CLU_046113_1_4_9"/>
<dbReference type="Gene3D" id="1.10.3720.10">
    <property type="entry name" value="MetI-like"/>
    <property type="match status" value="1"/>
</dbReference>
<feature type="transmembrane region" description="Helical" evidence="7">
    <location>
        <begin position="78"/>
        <end position="97"/>
    </location>
</feature>
<evidence type="ECO:0000259" key="8">
    <source>
        <dbReference type="PROSITE" id="PS50928"/>
    </source>
</evidence>
<evidence type="ECO:0000256" key="6">
    <source>
        <dbReference type="ARBA" id="ARBA00023136"/>
    </source>
</evidence>
<evidence type="ECO:0000256" key="3">
    <source>
        <dbReference type="ARBA" id="ARBA00022475"/>
    </source>
</evidence>
<accession>F0T2N8</accession>
<evidence type="ECO:0000313" key="9">
    <source>
        <dbReference type="EMBL" id="ADY56437.1"/>
    </source>
</evidence>
<feature type="transmembrane region" description="Helical" evidence="7">
    <location>
        <begin position="202"/>
        <end position="221"/>
    </location>
</feature>
<dbReference type="Pfam" id="PF00528">
    <property type="entry name" value="BPD_transp_1"/>
    <property type="match status" value="1"/>
</dbReference>
<reference evidence="9 10" key="1">
    <citation type="journal article" date="2011" name="Stand. Genomic Sci.">
        <title>Complete genome sequence of Syntrophobotulus glycolicus type strain (FlGlyR).</title>
        <authorList>
            <person name="Han C."/>
            <person name="Mwirichia R."/>
            <person name="Chertkov O."/>
            <person name="Held B."/>
            <person name="Lapidus A."/>
            <person name="Nolan M."/>
            <person name="Lucas S."/>
            <person name="Hammon N."/>
            <person name="Deshpande S."/>
            <person name="Cheng J.F."/>
            <person name="Tapia R."/>
            <person name="Goodwin L."/>
            <person name="Pitluck S."/>
            <person name="Huntemann M."/>
            <person name="Liolios K."/>
            <person name="Ivanova N."/>
            <person name="Pagani I."/>
            <person name="Mavromatis K."/>
            <person name="Ovchinikova G."/>
            <person name="Pati A."/>
            <person name="Chen A."/>
            <person name="Palaniappan K."/>
            <person name="Land M."/>
            <person name="Hauser L."/>
            <person name="Brambilla E.M."/>
            <person name="Rohde M."/>
            <person name="Spring S."/>
            <person name="Sikorski J."/>
            <person name="Goker M."/>
            <person name="Woyke T."/>
            <person name="Bristow J."/>
            <person name="Eisen J.A."/>
            <person name="Markowitz V."/>
            <person name="Hugenholtz P."/>
            <person name="Kyrpides N.C."/>
            <person name="Klenk H.P."/>
            <person name="Detter J.C."/>
        </authorList>
    </citation>
    <scope>NUCLEOTIDE SEQUENCE [LARGE SCALE GENOMIC DNA]</scope>
    <source>
        <strain evidence="10">DSM 8271 / FlGlyR</strain>
    </source>
</reference>
<gene>
    <name evidence="9" type="ordered locus">Sgly_2148</name>
</gene>
<dbReference type="RefSeq" id="WP_013625304.1">
    <property type="nucleotide sequence ID" value="NC_015172.1"/>
</dbReference>
<dbReference type="PROSITE" id="PS50928">
    <property type="entry name" value="ABC_TM1"/>
    <property type="match status" value="1"/>
</dbReference>
<evidence type="ECO:0000313" key="10">
    <source>
        <dbReference type="Proteomes" id="UP000007488"/>
    </source>
</evidence>
<evidence type="ECO:0000256" key="5">
    <source>
        <dbReference type="ARBA" id="ARBA00022989"/>
    </source>
</evidence>
<comment type="similarity">
    <text evidence="7">Belongs to the binding-protein-dependent transport system permease family.</text>
</comment>
<dbReference type="AlphaFoldDB" id="F0T2N8"/>
<keyword evidence="5 7" id="KW-1133">Transmembrane helix</keyword>
<comment type="subcellular location">
    <subcellularLocation>
        <location evidence="1 7">Cell membrane</location>
        <topology evidence="1 7">Multi-pass membrane protein</topology>
    </subcellularLocation>
</comment>
<sequence length="264" mass="28795">MEKNIEAGPLKKGEKRIKVMVKGAMFPLFLIFAWEIAARKGLVDNFLVPSPSKIYVAGWLMLENGTLLEHLMASLGRLAYGFCLAAVLAVPAGILIGKTKSFAQWLNPTLSFLQHIPPIAWIPLFILWLGIEEASKVAVITYASFFPIFLNTVYGVKSVDPKLVEVGRAFMLTPGQMIKRVYIPSATMPIFVGLRLGMSNCWRALVGAELIAASTGIGALITQARQSSQPDMMFVGIFTIGIAGIVIDGILLKTEAGLMPWKKV</sequence>
<evidence type="ECO:0000256" key="2">
    <source>
        <dbReference type="ARBA" id="ARBA00022448"/>
    </source>
</evidence>
<feature type="transmembrane region" description="Helical" evidence="7">
    <location>
        <begin position="137"/>
        <end position="156"/>
    </location>
</feature>
<dbReference type="eggNOG" id="COG0600">
    <property type="taxonomic scope" value="Bacteria"/>
</dbReference>
<protein>
    <submittedName>
        <fullName evidence="9">Binding-protein-dependent transport systems inner membrane component</fullName>
    </submittedName>
</protein>
<keyword evidence="10" id="KW-1185">Reference proteome</keyword>